<protein>
    <submittedName>
        <fullName evidence="2">Uncharacterized protein</fullName>
    </submittedName>
</protein>
<feature type="transmembrane region" description="Helical" evidence="1">
    <location>
        <begin position="71"/>
        <end position="93"/>
    </location>
</feature>
<dbReference type="EMBL" id="BPLR01012434">
    <property type="protein sequence ID" value="GIY53934.1"/>
    <property type="molecule type" value="Genomic_DNA"/>
</dbReference>
<evidence type="ECO:0000313" key="3">
    <source>
        <dbReference type="Proteomes" id="UP001054945"/>
    </source>
</evidence>
<dbReference type="AlphaFoldDB" id="A0AAV4U859"/>
<proteinExistence type="predicted"/>
<dbReference type="Proteomes" id="UP001054945">
    <property type="component" value="Unassembled WGS sequence"/>
</dbReference>
<keyword evidence="1" id="KW-0812">Transmembrane</keyword>
<evidence type="ECO:0000256" key="1">
    <source>
        <dbReference type="SAM" id="Phobius"/>
    </source>
</evidence>
<keyword evidence="1" id="KW-1133">Transmembrane helix</keyword>
<keyword evidence="3" id="KW-1185">Reference proteome</keyword>
<gene>
    <name evidence="2" type="ORF">CEXT_433181</name>
</gene>
<name>A0AAV4U859_CAEEX</name>
<organism evidence="2 3">
    <name type="scientific">Caerostris extrusa</name>
    <name type="common">Bark spider</name>
    <name type="synonym">Caerostris bankana</name>
    <dbReference type="NCBI Taxonomy" id="172846"/>
    <lineage>
        <taxon>Eukaryota</taxon>
        <taxon>Metazoa</taxon>
        <taxon>Ecdysozoa</taxon>
        <taxon>Arthropoda</taxon>
        <taxon>Chelicerata</taxon>
        <taxon>Arachnida</taxon>
        <taxon>Araneae</taxon>
        <taxon>Araneomorphae</taxon>
        <taxon>Entelegynae</taxon>
        <taxon>Araneoidea</taxon>
        <taxon>Araneidae</taxon>
        <taxon>Caerostris</taxon>
    </lineage>
</organism>
<feature type="transmembrane region" description="Helical" evidence="1">
    <location>
        <begin position="35"/>
        <end position="59"/>
    </location>
</feature>
<accession>A0AAV4U859</accession>
<comment type="caution">
    <text evidence="2">The sequence shown here is derived from an EMBL/GenBank/DDBJ whole genome shotgun (WGS) entry which is preliminary data.</text>
</comment>
<keyword evidence="1" id="KW-0472">Membrane</keyword>
<sequence>MKGLRGSKCGFISSSKKPIKKFLVLLINSGVEGSFGGVVFLCSLCGSFGGVMFPVLIVWEFWWSCVPCAPSVGVLVELCSLCSFCGSFVRLLAGLQTHFL</sequence>
<reference evidence="2 3" key="1">
    <citation type="submission" date="2021-06" db="EMBL/GenBank/DDBJ databases">
        <title>Caerostris extrusa draft genome.</title>
        <authorList>
            <person name="Kono N."/>
            <person name="Arakawa K."/>
        </authorList>
    </citation>
    <scope>NUCLEOTIDE SEQUENCE [LARGE SCALE GENOMIC DNA]</scope>
</reference>
<evidence type="ECO:0000313" key="2">
    <source>
        <dbReference type="EMBL" id="GIY53934.1"/>
    </source>
</evidence>